<keyword evidence="2" id="KW-1185">Reference proteome</keyword>
<sequence>MASKEETVNLNLKRICLFFKGMRKKIKQHPAGALRIRIVLFVRTVITEKDLFAVSVWFPVDFRIPLFYA</sequence>
<dbReference type="Proteomes" id="UP000318313">
    <property type="component" value="Chromosome"/>
</dbReference>
<protein>
    <submittedName>
        <fullName evidence="1">Uncharacterized protein</fullName>
    </submittedName>
</protein>
<evidence type="ECO:0000313" key="2">
    <source>
        <dbReference type="Proteomes" id="UP000318313"/>
    </source>
</evidence>
<dbReference type="AlphaFoldDB" id="A0A518IHD2"/>
<dbReference type="EMBL" id="CP037452">
    <property type="protein sequence ID" value="QDV52499.1"/>
    <property type="molecule type" value="Genomic_DNA"/>
</dbReference>
<organism evidence="1 2">
    <name type="scientific">Gimesia fumaroli</name>
    <dbReference type="NCBI Taxonomy" id="2527976"/>
    <lineage>
        <taxon>Bacteria</taxon>
        <taxon>Pseudomonadati</taxon>
        <taxon>Planctomycetota</taxon>
        <taxon>Planctomycetia</taxon>
        <taxon>Planctomycetales</taxon>
        <taxon>Planctomycetaceae</taxon>
        <taxon>Gimesia</taxon>
    </lineage>
</organism>
<name>A0A518IHD2_9PLAN</name>
<dbReference type="KEGG" id="gfm:Enr17x_45620"/>
<gene>
    <name evidence="1" type="ORF">Enr17x_45620</name>
</gene>
<accession>A0A518IHD2</accession>
<proteinExistence type="predicted"/>
<reference evidence="1 2" key="1">
    <citation type="submission" date="2019-03" db="EMBL/GenBank/DDBJ databases">
        <title>Deep-cultivation of Planctomycetes and their phenomic and genomic characterization uncovers novel biology.</title>
        <authorList>
            <person name="Wiegand S."/>
            <person name="Jogler M."/>
            <person name="Boedeker C."/>
            <person name="Pinto D."/>
            <person name="Vollmers J."/>
            <person name="Rivas-Marin E."/>
            <person name="Kohn T."/>
            <person name="Peeters S.H."/>
            <person name="Heuer A."/>
            <person name="Rast P."/>
            <person name="Oberbeckmann S."/>
            <person name="Bunk B."/>
            <person name="Jeske O."/>
            <person name="Meyerdierks A."/>
            <person name="Storesund J.E."/>
            <person name="Kallscheuer N."/>
            <person name="Luecker S."/>
            <person name="Lage O.M."/>
            <person name="Pohl T."/>
            <person name="Merkel B.J."/>
            <person name="Hornburger P."/>
            <person name="Mueller R.-W."/>
            <person name="Bruemmer F."/>
            <person name="Labrenz M."/>
            <person name="Spormann A.M."/>
            <person name="Op den Camp H."/>
            <person name="Overmann J."/>
            <person name="Amann R."/>
            <person name="Jetten M.S.M."/>
            <person name="Mascher T."/>
            <person name="Medema M.H."/>
            <person name="Devos D.P."/>
            <person name="Kaster A.-K."/>
            <person name="Ovreas L."/>
            <person name="Rohde M."/>
            <person name="Galperin M.Y."/>
            <person name="Jogler C."/>
        </authorList>
    </citation>
    <scope>NUCLEOTIDE SEQUENCE [LARGE SCALE GENOMIC DNA]</scope>
    <source>
        <strain evidence="1 2">Enr17</strain>
    </source>
</reference>
<evidence type="ECO:0000313" key="1">
    <source>
        <dbReference type="EMBL" id="QDV52499.1"/>
    </source>
</evidence>